<keyword evidence="3" id="KW-1185">Reference proteome</keyword>
<reference evidence="2 3" key="1">
    <citation type="submission" date="2024-01" db="EMBL/GenBank/DDBJ databases">
        <title>Draft genome sequence of Gordonia sp. LSe1-13.</title>
        <authorList>
            <person name="Suphannarot A."/>
            <person name="Mingma R."/>
        </authorList>
    </citation>
    <scope>NUCLEOTIDE SEQUENCE [LARGE SCALE GENOMIC DNA]</scope>
    <source>
        <strain evidence="2 3">LSe1-13</strain>
    </source>
</reference>
<comment type="caution">
    <text evidence="2">The sequence shown here is derived from an EMBL/GenBank/DDBJ whole genome shotgun (WGS) entry which is preliminary data.</text>
</comment>
<evidence type="ECO:0000313" key="2">
    <source>
        <dbReference type="EMBL" id="MEE3850804.1"/>
    </source>
</evidence>
<dbReference type="SUPFAM" id="SSF51658">
    <property type="entry name" value="Xylose isomerase-like"/>
    <property type="match status" value="1"/>
</dbReference>
<name>A0ABU7MCH3_9ACTN</name>
<dbReference type="InterPro" id="IPR013022">
    <property type="entry name" value="Xyl_isomerase-like_TIM-brl"/>
</dbReference>
<dbReference type="InterPro" id="IPR036237">
    <property type="entry name" value="Xyl_isomerase-like_sf"/>
</dbReference>
<dbReference type="PANTHER" id="PTHR12110:SF41">
    <property type="entry name" value="INOSOSE DEHYDRATASE"/>
    <property type="match status" value="1"/>
</dbReference>
<dbReference type="RefSeq" id="WP_330432428.1">
    <property type="nucleotide sequence ID" value="NZ_JAZDUF010000002.1"/>
</dbReference>
<dbReference type="PANTHER" id="PTHR12110">
    <property type="entry name" value="HYDROXYPYRUVATE ISOMERASE"/>
    <property type="match status" value="1"/>
</dbReference>
<evidence type="ECO:0000313" key="3">
    <source>
        <dbReference type="Proteomes" id="UP001347146"/>
    </source>
</evidence>
<sequence>MSNIIVGSAPDSWGVWFPDDPQQTPYTRFLDEVAASGYEWIELGPFGYLPTDPKHLLDELGERGLKLSAGTVFEHLHQDDSWDAVWTQIEDVAKLTAAVGGKHVVVIPEMWRDPATGEVLEDRDLTDAQWRKKTEGMNELGKAMFEKYGVRAQYHPHADSHVDTEENIYRFLDNTDGEFVNLCLDTGHVSYCGGDNLAIIHNHSERIGYLHLKQVDETVRAKVAADDLPFGEAVRLGAMTEPPRGIPEMPPLLEAVADLDIDIFAIVEQDMYPCSPDAPLPIAQRTQKYLGSCGVPAVRFR</sequence>
<dbReference type="Gene3D" id="3.20.20.150">
    <property type="entry name" value="Divalent-metal-dependent TIM barrel enzymes"/>
    <property type="match status" value="1"/>
</dbReference>
<dbReference type="InterPro" id="IPR050312">
    <property type="entry name" value="IolE/XylAMocC-like"/>
</dbReference>
<dbReference type="EMBL" id="JAZDUF010000002">
    <property type="protein sequence ID" value="MEE3850804.1"/>
    <property type="molecule type" value="Genomic_DNA"/>
</dbReference>
<proteinExistence type="predicted"/>
<protein>
    <submittedName>
        <fullName evidence="2">Sugar phosphate isomerase/epimerase</fullName>
    </submittedName>
</protein>
<dbReference type="Proteomes" id="UP001347146">
    <property type="component" value="Unassembled WGS sequence"/>
</dbReference>
<organism evidence="2 3">
    <name type="scientific">Gordonia sesuvii</name>
    <dbReference type="NCBI Taxonomy" id="3116777"/>
    <lineage>
        <taxon>Bacteria</taxon>
        <taxon>Bacillati</taxon>
        <taxon>Actinomycetota</taxon>
        <taxon>Actinomycetes</taxon>
        <taxon>Mycobacteriales</taxon>
        <taxon>Gordoniaceae</taxon>
        <taxon>Gordonia</taxon>
    </lineage>
</organism>
<dbReference type="Pfam" id="PF01261">
    <property type="entry name" value="AP_endonuc_2"/>
    <property type="match status" value="1"/>
</dbReference>
<feature type="domain" description="Xylose isomerase-like TIM barrel" evidence="1">
    <location>
        <begin position="30"/>
        <end position="273"/>
    </location>
</feature>
<accession>A0ABU7MCH3</accession>
<evidence type="ECO:0000259" key="1">
    <source>
        <dbReference type="Pfam" id="PF01261"/>
    </source>
</evidence>
<dbReference type="GO" id="GO:0016853">
    <property type="term" value="F:isomerase activity"/>
    <property type="evidence" value="ECO:0007669"/>
    <property type="project" value="UniProtKB-KW"/>
</dbReference>
<keyword evidence="2" id="KW-0413">Isomerase</keyword>
<gene>
    <name evidence="2" type="ORF">VZC37_10705</name>
</gene>